<evidence type="ECO:0000256" key="1">
    <source>
        <dbReference type="SAM" id="MobiDB-lite"/>
    </source>
</evidence>
<dbReference type="EMBL" id="BMAU01021088">
    <property type="protein sequence ID" value="GFX90074.1"/>
    <property type="molecule type" value="Genomic_DNA"/>
</dbReference>
<gene>
    <name evidence="2" type="primary">AVEN_14871_1</name>
    <name evidence="2" type="ORF">TNCV_2420581</name>
</gene>
<evidence type="ECO:0000313" key="3">
    <source>
        <dbReference type="Proteomes" id="UP000887159"/>
    </source>
</evidence>
<dbReference type="Proteomes" id="UP000887159">
    <property type="component" value="Unassembled WGS sequence"/>
</dbReference>
<proteinExistence type="predicted"/>
<evidence type="ECO:0000313" key="2">
    <source>
        <dbReference type="EMBL" id="GFX90074.1"/>
    </source>
</evidence>
<organism evidence="2 3">
    <name type="scientific">Trichonephila clavipes</name>
    <name type="common">Golden silk orbweaver</name>
    <name type="synonym">Nephila clavipes</name>
    <dbReference type="NCBI Taxonomy" id="2585209"/>
    <lineage>
        <taxon>Eukaryota</taxon>
        <taxon>Metazoa</taxon>
        <taxon>Ecdysozoa</taxon>
        <taxon>Arthropoda</taxon>
        <taxon>Chelicerata</taxon>
        <taxon>Arachnida</taxon>
        <taxon>Araneae</taxon>
        <taxon>Araneomorphae</taxon>
        <taxon>Entelegynae</taxon>
        <taxon>Araneoidea</taxon>
        <taxon>Nephilidae</taxon>
        <taxon>Trichonephila</taxon>
    </lineage>
</organism>
<feature type="compositionally biased region" description="Low complexity" evidence="1">
    <location>
        <begin position="172"/>
        <end position="186"/>
    </location>
</feature>
<feature type="compositionally biased region" description="Basic residues" evidence="1">
    <location>
        <begin position="195"/>
        <end position="205"/>
    </location>
</feature>
<accession>A0A8X6V1U3</accession>
<name>A0A8X6V1U3_TRICX</name>
<reference evidence="2" key="1">
    <citation type="submission" date="2020-08" db="EMBL/GenBank/DDBJ databases">
        <title>Multicomponent nature underlies the extraordinary mechanical properties of spider dragline silk.</title>
        <authorList>
            <person name="Kono N."/>
            <person name="Nakamura H."/>
            <person name="Mori M."/>
            <person name="Yoshida Y."/>
            <person name="Ohtoshi R."/>
            <person name="Malay A.D."/>
            <person name="Moran D.A.P."/>
            <person name="Tomita M."/>
            <person name="Numata K."/>
            <person name="Arakawa K."/>
        </authorList>
    </citation>
    <scope>NUCLEOTIDE SEQUENCE</scope>
</reference>
<feature type="region of interest" description="Disordered" evidence="1">
    <location>
        <begin position="127"/>
        <end position="148"/>
    </location>
</feature>
<comment type="caution">
    <text evidence="2">The sequence shown here is derived from an EMBL/GenBank/DDBJ whole genome shotgun (WGS) entry which is preliminary data.</text>
</comment>
<feature type="compositionally biased region" description="Polar residues" evidence="1">
    <location>
        <begin position="129"/>
        <end position="148"/>
    </location>
</feature>
<feature type="region of interest" description="Disordered" evidence="1">
    <location>
        <begin position="171"/>
        <end position="205"/>
    </location>
</feature>
<sequence length="205" mass="22094">MMKKSPYATHKALIGIGGEPKSIKRLRSGDLLIETSSALQTKSFFLAKTFLDSPLTISPHKSLNTSRGVISEPDLLSSPEAEILDGFSDQGVIHSFHIVFCHSGKPLAFRISSIKLTTQIESRLPEPISASNAVPGNRLNTSTSSLSAETCPVPTISNKFAALHPSVPLSESATTTLNSKLSNTSKAPQNVKQNSKNRRKRTKAQ</sequence>
<keyword evidence="3" id="KW-1185">Reference proteome</keyword>
<dbReference type="AlphaFoldDB" id="A0A8X6V1U3"/>
<protein>
    <submittedName>
        <fullName evidence="2">Uncharacterized protein</fullName>
    </submittedName>
</protein>